<reference evidence="3 4" key="1">
    <citation type="journal article" date="2012" name="Science">
        <title>The Paleozoic origin of enzymatic lignin decomposition reconstructed from 31 fungal genomes.</title>
        <authorList>
            <person name="Floudas D."/>
            <person name="Binder M."/>
            <person name="Riley R."/>
            <person name="Barry K."/>
            <person name="Blanchette R.A."/>
            <person name="Henrissat B."/>
            <person name="Martinez A.T."/>
            <person name="Otillar R."/>
            <person name="Spatafora J.W."/>
            <person name="Yadav J.S."/>
            <person name="Aerts A."/>
            <person name="Benoit I."/>
            <person name="Boyd A."/>
            <person name="Carlson A."/>
            <person name="Copeland A."/>
            <person name="Coutinho P.M."/>
            <person name="de Vries R.P."/>
            <person name="Ferreira P."/>
            <person name="Findley K."/>
            <person name="Foster B."/>
            <person name="Gaskell J."/>
            <person name="Glotzer D."/>
            <person name="Gorecki P."/>
            <person name="Heitman J."/>
            <person name="Hesse C."/>
            <person name="Hori C."/>
            <person name="Igarashi K."/>
            <person name="Jurgens J.A."/>
            <person name="Kallen N."/>
            <person name="Kersten P."/>
            <person name="Kohler A."/>
            <person name="Kuees U."/>
            <person name="Kumar T.K.A."/>
            <person name="Kuo A."/>
            <person name="LaButti K."/>
            <person name="Larrondo L.F."/>
            <person name="Lindquist E."/>
            <person name="Ling A."/>
            <person name="Lombard V."/>
            <person name="Lucas S."/>
            <person name="Lundell T."/>
            <person name="Martin R."/>
            <person name="McLaughlin D.J."/>
            <person name="Morgenstern I."/>
            <person name="Morin E."/>
            <person name="Murat C."/>
            <person name="Nagy L.G."/>
            <person name="Nolan M."/>
            <person name="Ohm R.A."/>
            <person name="Patyshakuliyeva A."/>
            <person name="Rokas A."/>
            <person name="Ruiz-Duenas F.J."/>
            <person name="Sabat G."/>
            <person name="Salamov A."/>
            <person name="Samejima M."/>
            <person name="Schmutz J."/>
            <person name="Slot J.C."/>
            <person name="St John F."/>
            <person name="Stenlid J."/>
            <person name="Sun H."/>
            <person name="Sun S."/>
            <person name="Syed K."/>
            <person name="Tsang A."/>
            <person name="Wiebenga A."/>
            <person name="Young D."/>
            <person name="Pisabarro A."/>
            <person name="Eastwood D.C."/>
            <person name="Martin F."/>
            <person name="Cullen D."/>
            <person name="Grigoriev I.V."/>
            <person name="Hibbett D.S."/>
        </authorList>
    </citation>
    <scope>NUCLEOTIDE SEQUENCE</scope>
    <source>
        <strain evidence="4">FP-58527</strain>
    </source>
</reference>
<dbReference type="HOGENOM" id="CLU_1959620_0_0_1"/>
<dbReference type="InterPro" id="IPR045340">
    <property type="entry name" value="DUF6533"/>
</dbReference>
<feature type="transmembrane region" description="Helical" evidence="1">
    <location>
        <begin position="91"/>
        <end position="112"/>
    </location>
</feature>
<proteinExistence type="predicted"/>
<dbReference type="AlphaFoldDB" id="S8DXX6"/>
<evidence type="ECO:0000313" key="4">
    <source>
        <dbReference type="Proteomes" id="UP000015241"/>
    </source>
</evidence>
<dbReference type="EMBL" id="KE504171">
    <property type="protein sequence ID" value="EPS97891.1"/>
    <property type="molecule type" value="Genomic_DNA"/>
</dbReference>
<evidence type="ECO:0000259" key="2">
    <source>
        <dbReference type="Pfam" id="PF20151"/>
    </source>
</evidence>
<accession>S8DXX6</accession>
<dbReference type="InParanoid" id="S8DXX6"/>
<protein>
    <recommendedName>
        <fullName evidence="2">DUF6533 domain-containing protein</fullName>
    </recommendedName>
</protein>
<evidence type="ECO:0000256" key="1">
    <source>
        <dbReference type="SAM" id="Phobius"/>
    </source>
</evidence>
<keyword evidence="4" id="KW-1185">Reference proteome</keyword>
<gene>
    <name evidence="3" type="ORF">FOMPIDRAFT_1051965</name>
</gene>
<keyword evidence="1" id="KW-0472">Membrane</keyword>
<keyword evidence="1" id="KW-0812">Transmembrane</keyword>
<sequence>MSVPVTNVTLEAESIAIGYLYVAFAMMIFYDYALGIDEEVELFWHMPFLQGPTWIFLANRYSLLVTYKIWRQGLRGGKSSPLIILILRDGLLYFATILVLNILELVVMRAWVKASSANVAYTSYVVVP</sequence>
<feature type="domain" description="DUF6533" evidence="2">
    <location>
        <begin position="19"/>
        <end position="64"/>
    </location>
</feature>
<evidence type="ECO:0000313" key="3">
    <source>
        <dbReference type="EMBL" id="EPS97891.1"/>
    </source>
</evidence>
<keyword evidence="1" id="KW-1133">Transmembrane helix</keyword>
<organism evidence="3 4">
    <name type="scientific">Fomitopsis schrenkii</name>
    <name type="common">Brown rot fungus</name>
    <dbReference type="NCBI Taxonomy" id="2126942"/>
    <lineage>
        <taxon>Eukaryota</taxon>
        <taxon>Fungi</taxon>
        <taxon>Dikarya</taxon>
        <taxon>Basidiomycota</taxon>
        <taxon>Agaricomycotina</taxon>
        <taxon>Agaricomycetes</taxon>
        <taxon>Polyporales</taxon>
        <taxon>Fomitopsis</taxon>
    </lineage>
</organism>
<name>S8DXX6_FOMSC</name>
<dbReference type="OrthoDB" id="2756573at2759"/>
<dbReference type="Pfam" id="PF20151">
    <property type="entry name" value="DUF6533"/>
    <property type="match status" value="1"/>
</dbReference>
<feature type="transmembrane region" description="Helical" evidence="1">
    <location>
        <begin position="12"/>
        <end position="33"/>
    </location>
</feature>
<dbReference type="Proteomes" id="UP000015241">
    <property type="component" value="Unassembled WGS sequence"/>
</dbReference>